<reference evidence="2 3" key="1">
    <citation type="submission" date="2018-06" db="EMBL/GenBank/DDBJ databases">
        <title>The complete genome sequence of a nosiheptide producer Streptomyces actuosus ATCC 25421: deducing the ability of producing a new class III lantibiotics.</title>
        <authorList>
            <person name="Liu W."/>
            <person name="Sun F."/>
            <person name="Hu Y."/>
        </authorList>
    </citation>
    <scope>NUCLEOTIDE SEQUENCE [LARGE SCALE GENOMIC DNA]</scope>
    <source>
        <strain evidence="2 3">ATCC 25421</strain>
    </source>
</reference>
<dbReference type="Proteomes" id="UP000247634">
    <property type="component" value="Chromosome"/>
</dbReference>
<keyword evidence="1" id="KW-0812">Transmembrane</keyword>
<evidence type="ECO:0000256" key="1">
    <source>
        <dbReference type="SAM" id="Phobius"/>
    </source>
</evidence>
<organism evidence="2 3">
    <name type="scientific">Streptomyces actuosus</name>
    <dbReference type="NCBI Taxonomy" id="1885"/>
    <lineage>
        <taxon>Bacteria</taxon>
        <taxon>Bacillati</taxon>
        <taxon>Actinomycetota</taxon>
        <taxon>Actinomycetes</taxon>
        <taxon>Kitasatosporales</taxon>
        <taxon>Streptomycetaceae</taxon>
        <taxon>Streptomyces</taxon>
    </lineage>
</organism>
<feature type="transmembrane region" description="Helical" evidence="1">
    <location>
        <begin position="12"/>
        <end position="31"/>
    </location>
</feature>
<accession>A0A2U9PAT5</accession>
<keyword evidence="1" id="KW-1133">Transmembrane helix</keyword>
<dbReference type="AlphaFoldDB" id="A0A2U9PAT5"/>
<dbReference type="OrthoDB" id="4312718at2"/>
<feature type="transmembrane region" description="Helical" evidence="1">
    <location>
        <begin position="37"/>
        <end position="58"/>
    </location>
</feature>
<dbReference type="EMBL" id="CP029788">
    <property type="protein sequence ID" value="AWT46826.1"/>
    <property type="molecule type" value="Genomic_DNA"/>
</dbReference>
<evidence type="ECO:0000313" key="3">
    <source>
        <dbReference type="Proteomes" id="UP000247634"/>
    </source>
</evidence>
<gene>
    <name evidence="2" type="ORF">DMT42_34195</name>
</gene>
<name>A0A2U9PAT5_STRAS</name>
<dbReference type="RefSeq" id="WP_110634247.1">
    <property type="nucleotide sequence ID" value="NZ_CP029788.1"/>
</dbReference>
<keyword evidence="3" id="KW-1185">Reference proteome</keyword>
<proteinExistence type="predicted"/>
<keyword evidence="1" id="KW-0472">Membrane</keyword>
<evidence type="ECO:0000313" key="2">
    <source>
        <dbReference type="EMBL" id="AWT46826.1"/>
    </source>
</evidence>
<protein>
    <submittedName>
        <fullName evidence="2">Uncharacterized protein</fullName>
    </submittedName>
</protein>
<sequence length="60" mass="6117">MSRLAQVSQVIPAIVALLAMTAICLLAASGHTAPITAVAWFGGTVFAGGTIVSVTVHIRR</sequence>
<dbReference type="KEGG" id="sact:DMT42_34195"/>